<evidence type="ECO:0000313" key="1">
    <source>
        <dbReference type="EMBL" id="SNC59777.1"/>
    </source>
</evidence>
<dbReference type="RefSeq" id="WP_088841492.1">
    <property type="nucleotide sequence ID" value="NZ_FYEW01000001.1"/>
</dbReference>
<name>A0A212T175_9BACT</name>
<dbReference type="OrthoDB" id="9992410at2"/>
<organism evidence="1 2">
    <name type="scientific">Hymenobacter gelipurpurascens</name>
    <dbReference type="NCBI Taxonomy" id="89968"/>
    <lineage>
        <taxon>Bacteria</taxon>
        <taxon>Pseudomonadati</taxon>
        <taxon>Bacteroidota</taxon>
        <taxon>Cytophagia</taxon>
        <taxon>Cytophagales</taxon>
        <taxon>Hymenobacteraceae</taxon>
        <taxon>Hymenobacter</taxon>
    </lineage>
</organism>
<proteinExistence type="predicted"/>
<keyword evidence="2" id="KW-1185">Reference proteome</keyword>
<reference evidence="2" key="1">
    <citation type="submission" date="2017-06" db="EMBL/GenBank/DDBJ databases">
        <authorList>
            <person name="Varghese N."/>
            <person name="Submissions S."/>
        </authorList>
    </citation>
    <scope>NUCLEOTIDE SEQUENCE [LARGE SCALE GENOMIC DNA]</scope>
    <source>
        <strain evidence="2">DSM 11116</strain>
    </source>
</reference>
<dbReference type="AlphaFoldDB" id="A0A212T175"/>
<accession>A0A212T175</accession>
<protein>
    <submittedName>
        <fullName evidence="1">Uncharacterized protein</fullName>
    </submittedName>
</protein>
<dbReference type="EMBL" id="FYEW01000001">
    <property type="protein sequence ID" value="SNC59777.1"/>
    <property type="molecule type" value="Genomic_DNA"/>
</dbReference>
<gene>
    <name evidence="1" type="ORF">SAMN06265337_0123</name>
</gene>
<evidence type="ECO:0000313" key="2">
    <source>
        <dbReference type="Proteomes" id="UP000198131"/>
    </source>
</evidence>
<dbReference type="Proteomes" id="UP000198131">
    <property type="component" value="Unassembled WGS sequence"/>
</dbReference>
<sequence length="71" mass="7842">MPPLNYSSTSQPRFSSTEFTSLIQDHLKELEARPDAMANHRVLLSVLRRELAILASVSGGDFDGTPDRQVA</sequence>